<dbReference type="GO" id="GO:0005829">
    <property type="term" value="C:cytosol"/>
    <property type="evidence" value="ECO:0007669"/>
    <property type="project" value="TreeGrafter"/>
</dbReference>
<evidence type="ECO:0000256" key="1">
    <source>
        <dbReference type="ARBA" id="ARBA00022676"/>
    </source>
</evidence>
<keyword evidence="2 4" id="KW-0808">Transferase</keyword>
<dbReference type="InterPro" id="IPR005940">
    <property type="entry name" value="Anthranilate_Pribosyl_Tfrase"/>
</dbReference>
<dbReference type="Proteomes" id="UP000244912">
    <property type="component" value="Unassembled WGS sequence"/>
</dbReference>
<dbReference type="GO" id="GO:0000162">
    <property type="term" value="P:L-tryptophan biosynthetic process"/>
    <property type="evidence" value="ECO:0007669"/>
    <property type="project" value="InterPro"/>
</dbReference>
<evidence type="ECO:0000313" key="5">
    <source>
        <dbReference type="Proteomes" id="UP000244912"/>
    </source>
</evidence>
<proteinExistence type="predicted"/>
<dbReference type="Gene3D" id="1.20.970.10">
    <property type="entry name" value="Transferase, Pyrimidine Nucleoside Phosphorylase, Chain C"/>
    <property type="match status" value="1"/>
</dbReference>
<sequence>MSLAPFVQILGRGQGRARSMTRDEAEAAMTAMLAEGAAPEAVGAILMLMRMKGETADEIAGFAAAAHAALPPWSGTRPALDWPSYAAGRTRGLPWFLLAARLVADAGVPVLLHGWNSHQGTRASVRAALPVLGLRPAECMAEAAWHLGTDGIAYLPLETMAPGVMALLRLRDTLGLRSCVNTVCRMLNPGGAPAAVQGVFHPPYRELQADAGMHLGLDRLSVLKGGGGEFEHHPGKEIALFGLREGRPWTGAAPQVLDAHRRLADAPSDPAALGAIWRGDLRDEFAEAIVLSTAALALDAAGIDAPGRTAQALWQDRARNLVA</sequence>
<dbReference type="SUPFAM" id="SSF52418">
    <property type="entry name" value="Nucleoside phosphorylase/phosphoribosyltransferase catalytic domain"/>
    <property type="match status" value="1"/>
</dbReference>
<dbReference type="AlphaFoldDB" id="A0A2R8BVD6"/>
<dbReference type="Pfam" id="PF02885">
    <property type="entry name" value="Glycos_trans_3N"/>
    <property type="match status" value="1"/>
</dbReference>
<name>A0A2R8BVD6_9RHOB</name>
<dbReference type="RefSeq" id="WP_108893931.1">
    <property type="nucleotide sequence ID" value="NZ_ONZF01000003.1"/>
</dbReference>
<keyword evidence="5" id="KW-1185">Reference proteome</keyword>
<feature type="domain" description="Glycosyl transferase family 3 N-terminal" evidence="3">
    <location>
        <begin position="15"/>
        <end position="66"/>
    </location>
</feature>
<evidence type="ECO:0000259" key="3">
    <source>
        <dbReference type="Pfam" id="PF02885"/>
    </source>
</evidence>
<evidence type="ECO:0000313" key="4">
    <source>
        <dbReference type="EMBL" id="SPJ24090.1"/>
    </source>
</evidence>
<evidence type="ECO:0000256" key="2">
    <source>
        <dbReference type="ARBA" id="ARBA00022679"/>
    </source>
</evidence>
<accession>A0A2R8BVD6</accession>
<reference evidence="5" key="1">
    <citation type="submission" date="2018-03" db="EMBL/GenBank/DDBJ databases">
        <authorList>
            <person name="Rodrigo-Torres L."/>
            <person name="Arahal R. D."/>
            <person name="Lucena T."/>
        </authorList>
    </citation>
    <scope>NUCLEOTIDE SEQUENCE [LARGE SCALE GENOMIC DNA]</scope>
    <source>
        <strain evidence="5">CECT 8504</strain>
    </source>
</reference>
<dbReference type="InterPro" id="IPR036320">
    <property type="entry name" value="Glycosyl_Trfase_fam3_N_dom_sf"/>
</dbReference>
<dbReference type="GO" id="GO:0004048">
    <property type="term" value="F:anthranilate phosphoribosyltransferase activity"/>
    <property type="evidence" value="ECO:0007669"/>
    <property type="project" value="UniProtKB-EC"/>
</dbReference>
<keyword evidence="1 4" id="KW-0328">Glycosyltransferase</keyword>
<protein>
    <submittedName>
        <fullName evidence="4">Anthranilate phosphoribosyltransferase 2</fullName>
        <ecNumber evidence="4">2.4.2.18</ecNumber>
    </submittedName>
</protein>
<dbReference type="OrthoDB" id="8455878at2"/>
<organism evidence="4 5">
    <name type="scientific">Palleronia abyssalis</name>
    <dbReference type="NCBI Taxonomy" id="1501240"/>
    <lineage>
        <taxon>Bacteria</taxon>
        <taxon>Pseudomonadati</taxon>
        <taxon>Pseudomonadota</taxon>
        <taxon>Alphaproteobacteria</taxon>
        <taxon>Rhodobacterales</taxon>
        <taxon>Roseobacteraceae</taxon>
        <taxon>Palleronia</taxon>
    </lineage>
</organism>
<dbReference type="Gene3D" id="3.40.1030.10">
    <property type="entry name" value="Nucleoside phosphorylase/phosphoribosyltransferase catalytic domain"/>
    <property type="match status" value="1"/>
</dbReference>
<gene>
    <name evidence="4" type="primary">trpD2</name>
    <name evidence="4" type="ORF">PAA8504_01916</name>
</gene>
<dbReference type="InterPro" id="IPR017459">
    <property type="entry name" value="Glycosyl_Trfase_fam3_N_dom"/>
</dbReference>
<dbReference type="PANTHER" id="PTHR43285">
    <property type="entry name" value="ANTHRANILATE PHOSPHORIBOSYLTRANSFERASE"/>
    <property type="match status" value="1"/>
</dbReference>
<dbReference type="InterPro" id="IPR035902">
    <property type="entry name" value="Nuc_phospho_transferase"/>
</dbReference>
<dbReference type="EMBL" id="ONZF01000003">
    <property type="protein sequence ID" value="SPJ24090.1"/>
    <property type="molecule type" value="Genomic_DNA"/>
</dbReference>
<dbReference type="NCBIfam" id="NF006564">
    <property type="entry name" value="PRK09071.1"/>
    <property type="match status" value="1"/>
</dbReference>
<dbReference type="PANTHER" id="PTHR43285:SF2">
    <property type="entry name" value="ANTHRANILATE PHOSPHORIBOSYLTRANSFERASE"/>
    <property type="match status" value="1"/>
</dbReference>
<dbReference type="SUPFAM" id="SSF47648">
    <property type="entry name" value="Nucleoside phosphorylase/phosphoribosyltransferase N-terminal domain"/>
    <property type="match status" value="1"/>
</dbReference>
<dbReference type="EC" id="2.4.2.18" evidence="4"/>